<protein>
    <submittedName>
        <fullName evidence="2">DUF4180 domain-containing protein</fullName>
    </submittedName>
</protein>
<evidence type="ECO:0000313" key="2">
    <source>
        <dbReference type="EMBL" id="MFB9327839.1"/>
    </source>
</evidence>
<gene>
    <name evidence="2" type="ORF">ACFFSY_18080</name>
</gene>
<dbReference type="EMBL" id="JBHMDO010000031">
    <property type="protein sequence ID" value="MFB9327839.1"/>
    <property type="molecule type" value="Genomic_DNA"/>
</dbReference>
<dbReference type="RefSeq" id="WP_377496566.1">
    <property type="nucleotide sequence ID" value="NZ_JBHMDO010000031.1"/>
</dbReference>
<dbReference type="Pfam" id="PF13788">
    <property type="entry name" value="DUF4180"/>
    <property type="match status" value="1"/>
</dbReference>
<proteinExistence type="predicted"/>
<feature type="domain" description="DUF4180" evidence="1">
    <location>
        <begin position="10"/>
        <end position="117"/>
    </location>
</feature>
<keyword evidence="3" id="KW-1185">Reference proteome</keyword>
<organism evidence="2 3">
    <name type="scientific">Paenibacillus aurantiacus</name>
    <dbReference type="NCBI Taxonomy" id="1936118"/>
    <lineage>
        <taxon>Bacteria</taxon>
        <taxon>Bacillati</taxon>
        <taxon>Bacillota</taxon>
        <taxon>Bacilli</taxon>
        <taxon>Bacillales</taxon>
        <taxon>Paenibacillaceae</taxon>
        <taxon>Paenibacillus</taxon>
    </lineage>
</organism>
<evidence type="ECO:0000313" key="3">
    <source>
        <dbReference type="Proteomes" id="UP001589747"/>
    </source>
</evidence>
<evidence type="ECO:0000259" key="1">
    <source>
        <dbReference type="Pfam" id="PF13788"/>
    </source>
</evidence>
<dbReference type="InterPro" id="IPR025438">
    <property type="entry name" value="DUF4180"/>
</dbReference>
<reference evidence="2 3" key="1">
    <citation type="submission" date="2024-09" db="EMBL/GenBank/DDBJ databases">
        <authorList>
            <person name="Sun Q."/>
            <person name="Mori K."/>
        </authorList>
    </citation>
    <scope>NUCLEOTIDE SEQUENCE [LARGE SCALE GENOMIC DNA]</scope>
    <source>
        <strain evidence="2 3">TISTR 2452</strain>
    </source>
</reference>
<dbReference type="Proteomes" id="UP001589747">
    <property type="component" value="Unassembled WGS sequence"/>
</dbReference>
<sequence length="120" mass="13700">MNYRIVDKGTIKYLYFDSAETPISTKQHALDLIVICWEQGLQEILIHADALSEEFFLLRTGLAGEILQKFVNYQMRAAVIVPDDQVIKGKSSEMLAELNRGNIFRAFPSYDEAEQWLVGT</sequence>
<comment type="caution">
    <text evidence="2">The sequence shown here is derived from an EMBL/GenBank/DDBJ whole genome shotgun (WGS) entry which is preliminary data.</text>
</comment>
<accession>A0ABV5KRJ8</accession>
<name>A0ABV5KRJ8_9BACL</name>